<dbReference type="GO" id="GO:0006412">
    <property type="term" value="P:translation"/>
    <property type="evidence" value="ECO:0007669"/>
    <property type="project" value="UniProtKB-UniRule"/>
</dbReference>
<evidence type="ECO:0000313" key="7">
    <source>
        <dbReference type="EMBL" id="KSV18685.1"/>
    </source>
</evidence>
<comment type="caution">
    <text evidence="7">The sequence shown here is derived from an EMBL/GenBank/DDBJ whole genome shotgun (WGS) entry which is preliminary data.</text>
</comment>
<evidence type="ECO:0000313" key="8">
    <source>
        <dbReference type="Proteomes" id="UP000053577"/>
    </source>
</evidence>
<dbReference type="RefSeq" id="WP_058292169.1">
    <property type="nucleotide sequence ID" value="NZ_JGYD01000010.1"/>
</dbReference>
<evidence type="ECO:0000256" key="3">
    <source>
        <dbReference type="ARBA" id="ARBA00023274"/>
    </source>
</evidence>
<dbReference type="GO" id="GO:0003729">
    <property type="term" value="F:mRNA binding"/>
    <property type="evidence" value="ECO:0007669"/>
    <property type="project" value="TreeGrafter"/>
</dbReference>
<evidence type="ECO:0000256" key="5">
    <source>
        <dbReference type="RuleBase" id="RU003877"/>
    </source>
</evidence>
<evidence type="ECO:0000256" key="1">
    <source>
        <dbReference type="ARBA" id="ARBA00006227"/>
    </source>
</evidence>
<dbReference type="OrthoDB" id="9801330at2"/>
<dbReference type="PATRIC" id="fig|61435.5.peg.313"/>
<dbReference type="PANTHER" id="PTHR11545:SF2">
    <property type="entry name" value="LARGE RIBOSOMAL SUBUNIT PROTEIN UL13M"/>
    <property type="match status" value="1"/>
</dbReference>
<dbReference type="Pfam" id="PF00572">
    <property type="entry name" value="Ribosomal_L13"/>
    <property type="match status" value="1"/>
</dbReference>
<dbReference type="PANTHER" id="PTHR11545">
    <property type="entry name" value="RIBOSOMAL PROTEIN L13"/>
    <property type="match status" value="1"/>
</dbReference>
<dbReference type="Gene3D" id="3.90.1180.10">
    <property type="entry name" value="Ribosomal protein L13"/>
    <property type="match status" value="1"/>
</dbReference>
<comment type="function">
    <text evidence="4 6">This protein is one of the early assembly proteins of the 50S ribosomal subunit, although it is not seen to bind rRNA by itself. It is important during the early stages of 50S assembly.</text>
</comment>
<organism evidence="7 8">
    <name type="scientific">Dehalococcoides mccartyi</name>
    <dbReference type="NCBI Taxonomy" id="61435"/>
    <lineage>
        <taxon>Bacteria</taxon>
        <taxon>Bacillati</taxon>
        <taxon>Chloroflexota</taxon>
        <taxon>Dehalococcoidia</taxon>
        <taxon>Dehalococcoidales</taxon>
        <taxon>Dehalococcoidaceae</taxon>
        <taxon>Dehalococcoides</taxon>
    </lineage>
</organism>
<dbReference type="InterPro" id="IPR005823">
    <property type="entry name" value="Ribosomal_uL13_bac-type"/>
</dbReference>
<sequence>MNTYIVKASDIKRDWHVIDASGRVLGEVAAEAAKYLMGKHKPMFCRNLDCGDYVVIINAKKVTVTGNKLDQKIYYRHSGFPGGFRQEKLGDLLKTKPLFVIEHAVKGMIPRNTLGAQILAKLKVYEGEEHPHASQTGEVSKES</sequence>
<gene>
    <name evidence="4 6" type="primary">rplM</name>
    <name evidence="7" type="ORF">DA01_01540</name>
</gene>
<dbReference type="GO" id="GO:0003735">
    <property type="term" value="F:structural constituent of ribosome"/>
    <property type="evidence" value="ECO:0007669"/>
    <property type="project" value="InterPro"/>
</dbReference>
<proteinExistence type="inferred from homology"/>
<comment type="subunit">
    <text evidence="4">Part of the 50S ribosomal subunit.</text>
</comment>
<dbReference type="CDD" id="cd00392">
    <property type="entry name" value="Ribosomal_L13"/>
    <property type="match status" value="1"/>
</dbReference>
<protein>
    <recommendedName>
        <fullName evidence="4">Large ribosomal subunit protein uL13</fullName>
    </recommendedName>
</protein>
<dbReference type="NCBIfam" id="TIGR01066">
    <property type="entry name" value="rplM_bact"/>
    <property type="match status" value="1"/>
</dbReference>
<reference evidence="7 8" key="1">
    <citation type="journal article" date="2015" name="Sci. Rep.">
        <title>A comparative genomics and reductive dehalogenase gene transcription study of two chloroethene-respiring bacteria, Dehalococcoides mccartyi strains MB and 11a.</title>
        <authorList>
            <person name="Low A."/>
            <person name="Shen Z."/>
            <person name="Cheng D."/>
            <person name="Rogers M.J."/>
            <person name="Lee P.K."/>
            <person name="He J."/>
        </authorList>
    </citation>
    <scope>NUCLEOTIDE SEQUENCE [LARGE SCALE GENOMIC DNA]</scope>
    <source>
        <strain evidence="7 8">MB</strain>
    </source>
</reference>
<dbReference type="GO" id="GO:0017148">
    <property type="term" value="P:negative regulation of translation"/>
    <property type="evidence" value="ECO:0007669"/>
    <property type="project" value="TreeGrafter"/>
</dbReference>
<keyword evidence="2 4" id="KW-0689">Ribosomal protein</keyword>
<accession>A0A0V8M4I0</accession>
<dbReference type="EMBL" id="JGYD01000010">
    <property type="protein sequence ID" value="KSV18685.1"/>
    <property type="molecule type" value="Genomic_DNA"/>
</dbReference>
<evidence type="ECO:0000256" key="6">
    <source>
        <dbReference type="RuleBase" id="RU003878"/>
    </source>
</evidence>
<keyword evidence="3 4" id="KW-0687">Ribonucleoprotein</keyword>
<dbReference type="InterPro" id="IPR036899">
    <property type="entry name" value="Ribosomal_uL13_sf"/>
</dbReference>
<comment type="similarity">
    <text evidence="1 4 5">Belongs to the universal ribosomal protein uL13 family.</text>
</comment>
<dbReference type="GO" id="GO:0022625">
    <property type="term" value="C:cytosolic large ribosomal subunit"/>
    <property type="evidence" value="ECO:0007669"/>
    <property type="project" value="TreeGrafter"/>
</dbReference>
<dbReference type="PIRSF" id="PIRSF002181">
    <property type="entry name" value="Ribosomal_L13"/>
    <property type="match status" value="1"/>
</dbReference>
<name>A0A0V8M4I0_9CHLR</name>
<dbReference type="PROSITE" id="PS00783">
    <property type="entry name" value="RIBOSOMAL_L13"/>
    <property type="match status" value="1"/>
</dbReference>
<dbReference type="InterPro" id="IPR023563">
    <property type="entry name" value="Ribosomal_uL13_CS"/>
</dbReference>
<dbReference type="HAMAP" id="MF_01366">
    <property type="entry name" value="Ribosomal_uL13"/>
    <property type="match status" value="1"/>
</dbReference>
<dbReference type="Proteomes" id="UP000053577">
    <property type="component" value="Unassembled WGS sequence"/>
</dbReference>
<dbReference type="AlphaFoldDB" id="A0A0V8M4I0"/>
<evidence type="ECO:0000256" key="2">
    <source>
        <dbReference type="ARBA" id="ARBA00022980"/>
    </source>
</evidence>
<dbReference type="eggNOG" id="COG0102">
    <property type="taxonomic scope" value="Bacteria"/>
</dbReference>
<dbReference type="InterPro" id="IPR005822">
    <property type="entry name" value="Ribosomal_uL13"/>
</dbReference>
<evidence type="ECO:0000256" key="4">
    <source>
        <dbReference type="HAMAP-Rule" id="MF_01366"/>
    </source>
</evidence>
<dbReference type="SUPFAM" id="SSF52161">
    <property type="entry name" value="Ribosomal protein L13"/>
    <property type="match status" value="1"/>
</dbReference>